<protein>
    <submittedName>
        <fullName evidence="1">Uncharacterized protein</fullName>
    </submittedName>
</protein>
<dbReference type="EMBL" id="JABELX010000029">
    <property type="protein sequence ID" value="NNH75867.1"/>
    <property type="molecule type" value="Genomic_DNA"/>
</dbReference>
<sequence length="112" mass="12820">MDPTAALRMIRELIAEADAISSELCHDDSDAHRLLYALTEAVEGLDRWLCRGGFLPVDWNHAITSEHALLIKERDDLADQNRDLLDQVQCLQWDLGALQTQLDRTPATRRRR</sequence>
<comment type="caution">
    <text evidence="1">The sequence shown here is derived from an EMBL/GenBank/DDBJ whole genome shotgun (WGS) entry which is preliminary data.</text>
</comment>
<evidence type="ECO:0000313" key="1">
    <source>
        <dbReference type="EMBL" id="NNH75867.1"/>
    </source>
</evidence>
<organism evidence="1 2">
    <name type="scientific">Nocardia uniformis</name>
    <dbReference type="NCBI Taxonomy" id="53432"/>
    <lineage>
        <taxon>Bacteria</taxon>
        <taxon>Bacillati</taxon>
        <taxon>Actinomycetota</taxon>
        <taxon>Actinomycetes</taxon>
        <taxon>Mycobacteriales</taxon>
        <taxon>Nocardiaceae</taxon>
        <taxon>Nocardia</taxon>
    </lineage>
</organism>
<dbReference type="AlphaFoldDB" id="A0A849CGP1"/>
<evidence type="ECO:0000313" key="2">
    <source>
        <dbReference type="Proteomes" id="UP000586827"/>
    </source>
</evidence>
<accession>A0A849CGP1</accession>
<reference evidence="1 2" key="1">
    <citation type="submission" date="2020-05" db="EMBL/GenBank/DDBJ databases">
        <title>MicrobeNet Type strains.</title>
        <authorList>
            <person name="Nicholson A.C."/>
        </authorList>
    </citation>
    <scope>NUCLEOTIDE SEQUENCE [LARGE SCALE GENOMIC DNA]</scope>
    <source>
        <strain evidence="1 2">JCM 3224</strain>
    </source>
</reference>
<dbReference type="RefSeq" id="WP_170264446.1">
    <property type="nucleotide sequence ID" value="NZ_JABELX010000029.1"/>
</dbReference>
<gene>
    <name evidence="1" type="ORF">HLB23_39465</name>
</gene>
<keyword evidence="2" id="KW-1185">Reference proteome</keyword>
<name>A0A849CGP1_9NOCA</name>
<proteinExistence type="predicted"/>
<dbReference type="Proteomes" id="UP000586827">
    <property type="component" value="Unassembled WGS sequence"/>
</dbReference>